<dbReference type="Proteomes" id="UP000821837">
    <property type="component" value="Chromosome 11"/>
</dbReference>
<organism evidence="1 2">
    <name type="scientific">Rhipicephalus sanguineus</name>
    <name type="common">Brown dog tick</name>
    <name type="synonym">Ixodes sanguineus</name>
    <dbReference type="NCBI Taxonomy" id="34632"/>
    <lineage>
        <taxon>Eukaryota</taxon>
        <taxon>Metazoa</taxon>
        <taxon>Ecdysozoa</taxon>
        <taxon>Arthropoda</taxon>
        <taxon>Chelicerata</taxon>
        <taxon>Arachnida</taxon>
        <taxon>Acari</taxon>
        <taxon>Parasitiformes</taxon>
        <taxon>Ixodida</taxon>
        <taxon>Ixodoidea</taxon>
        <taxon>Ixodidae</taxon>
        <taxon>Rhipicephalinae</taxon>
        <taxon>Rhipicephalus</taxon>
        <taxon>Rhipicephalus</taxon>
    </lineage>
</organism>
<sequence length="382" mass="43669">MSTLILAARVVVTGGRMGVTPHLRNLSQIGYFMCEHHDEDRILEILHAEDIVIKHVKNALHAIRVGPKDGKGCDSRKSMTAVKKHCRKQSKRRAGIRALSTDCESPPKSVSTAQHRWNASMEFMNARGVTVPSMATSTQWRTTWRKSMIWTTCLSLSFCQSAERTRLEGTCMEPSQQSFPKTTESISQRKRMPLEELESVEKMFDSANQPFHILPKLTEPGNCQVLPNKNCEIGMDTNVVHVYERNENAVAEKAMNSTYVSLPQLINDVNNIGLMITDRPLKPSRYHWLSWKSIRPRRRLESKLDELQQLNPSQFLLGSRHISVPQRASASGLANALPLQRKARHRKRLSTELRKRRQRAYLFLLRPRYRCSSCTTDACDSY</sequence>
<dbReference type="EMBL" id="JABSTV010001247">
    <property type="protein sequence ID" value="KAH7971751.1"/>
    <property type="molecule type" value="Genomic_DNA"/>
</dbReference>
<accession>A0A9D4Q8N9</accession>
<gene>
    <name evidence="1" type="ORF">HPB52_002459</name>
</gene>
<protein>
    <submittedName>
        <fullName evidence="1">Uncharacterized protein</fullName>
    </submittedName>
</protein>
<dbReference type="AlphaFoldDB" id="A0A9D4Q8N9"/>
<keyword evidence="2" id="KW-1185">Reference proteome</keyword>
<reference evidence="1" key="2">
    <citation type="submission" date="2021-09" db="EMBL/GenBank/DDBJ databases">
        <authorList>
            <person name="Jia N."/>
            <person name="Wang J."/>
            <person name="Shi W."/>
            <person name="Du L."/>
            <person name="Sun Y."/>
            <person name="Zhan W."/>
            <person name="Jiang J."/>
            <person name="Wang Q."/>
            <person name="Zhang B."/>
            <person name="Ji P."/>
            <person name="Sakyi L.B."/>
            <person name="Cui X."/>
            <person name="Yuan T."/>
            <person name="Jiang B."/>
            <person name="Yang W."/>
            <person name="Lam T.T.-Y."/>
            <person name="Chang Q."/>
            <person name="Ding S."/>
            <person name="Wang X."/>
            <person name="Zhu J."/>
            <person name="Ruan X."/>
            <person name="Zhao L."/>
            <person name="Wei J."/>
            <person name="Que T."/>
            <person name="Du C."/>
            <person name="Cheng J."/>
            <person name="Dai P."/>
            <person name="Han X."/>
            <person name="Huang E."/>
            <person name="Gao Y."/>
            <person name="Liu J."/>
            <person name="Shao H."/>
            <person name="Ye R."/>
            <person name="Li L."/>
            <person name="Wei W."/>
            <person name="Wang X."/>
            <person name="Wang C."/>
            <person name="Huo Q."/>
            <person name="Li W."/>
            <person name="Guo W."/>
            <person name="Chen H."/>
            <person name="Chen S."/>
            <person name="Zhou L."/>
            <person name="Zhou L."/>
            <person name="Ni X."/>
            <person name="Tian J."/>
            <person name="Zhou Y."/>
            <person name="Sheng Y."/>
            <person name="Liu T."/>
            <person name="Pan Y."/>
            <person name="Xia L."/>
            <person name="Li J."/>
            <person name="Zhao F."/>
            <person name="Cao W."/>
        </authorList>
    </citation>
    <scope>NUCLEOTIDE SEQUENCE</scope>
    <source>
        <strain evidence="1">Rsan-2018</strain>
        <tissue evidence="1">Larvae</tissue>
    </source>
</reference>
<evidence type="ECO:0000313" key="2">
    <source>
        <dbReference type="Proteomes" id="UP000821837"/>
    </source>
</evidence>
<evidence type="ECO:0000313" key="1">
    <source>
        <dbReference type="EMBL" id="KAH7971751.1"/>
    </source>
</evidence>
<proteinExistence type="predicted"/>
<name>A0A9D4Q8N9_RHISA</name>
<comment type="caution">
    <text evidence="1">The sequence shown here is derived from an EMBL/GenBank/DDBJ whole genome shotgun (WGS) entry which is preliminary data.</text>
</comment>
<reference evidence="1" key="1">
    <citation type="journal article" date="2020" name="Cell">
        <title>Large-Scale Comparative Analyses of Tick Genomes Elucidate Their Genetic Diversity and Vector Capacities.</title>
        <authorList>
            <consortium name="Tick Genome and Microbiome Consortium (TIGMIC)"/>
            <person name="Jia N."/>
            <person name="Wang J."/>
            <person name="Shi W."/>
            <person name="Du L."/>
            <person name="Sun Y."/>
            <person name="Zhan W."/>
            <person name="Jiang J.F."/>
            <person name="Wang Q."/>
            <person name="Zhang B."/>
            <person name="Ji P."/>
            <person name="Bell-Sakyi L."/>
            <person name="Cui X.M."/>
            <person name="Yuan T.T."/>
            <person name="Jiang B.G."/>
            <person name="Yang W.F."/>
            <person name="Lam T.T."/>
            <person name="Chang Q.C."/>
            <person name="Ding S.J."/>
            <person name="Wang X.J."/>
            <person name="Zhu J.G."/>
            <person name="Ruan X.D."/>
            <person name="Zhao L."/>
            <person name="Wei J.T."/>
            <person name="Ye R.Z."/>
            <person name="Que T.C."/>
            <person name="Du C.H."/>
            <person name="Zhou Y.H."/>
            <person name="Cheng J.X."/>
            <person name="Dai P.F."/>
            <person name="Guo W.B."/>
            <person name="Han X.H."/>
            <person name="Huang E.J."/>
            <person name="Li L.F."/>
            <person name="Wei W."/>
            <person name="Gao Y.C."/>
            <person name="Liu J.Z."/>
            <person name="Shao H.Z."/>
            <person name="Wang X."/>
            <person name="Wang C.C."/>
            <person name="Yang T.C."/>
            <person name="Huo Q.B."/>
            <person name="Li W."/>
            <person name="Chen H.Y."/>
            <person name="Chen S.E."/>
            <person name="Zhou L.G."/>
            <person name="Ni X.B."/>
            <person name="Tian J.H."/>
            <person name="Sheng Y."/>
            <person name="Liu T."/>
            <person name="Pan Y.S."/>
            <person name="Xia L.Y."/>
            <person name="Li J."/>
            <person name="Zhao F."/>
            <person name="Cao W.C."/>
        </authorList>
    </citation>
    <scope>NUCLEOTIDE SEQUENCE</scope>
    <source>
        <strain evidence="1">Rsan-2018</strain>
    </source>
</reference>
<dbReference type="VEuPathDB" id="VectorBase:RSAN_033914"/>